<evidence type="ECO:0000313" key="11">
    <source>
        <dbReference type="Proteomes" id="UP000287155"/>
    </source>
</evidence>
<dbReference type="CDD" id="cd09294">
    <property type="entry name" value="SmpB"/>
    <property type="match status" value="1"/>
</dbReference>
<dbReference type="EMBL" id="PELZ01000395">
    <property type="protein sequence ID" value="RTH33500.1"/>
    <property type="molecule type" value="Genomic_DNA"/>
</dbReference>
<dbReference type="GO" id="GO:0005829">
    <property type="term" value="C:cytosol"/>
    <property type="evidence" value="ECO:0007669"/>
    <property type="project" value="TreeGrafter"/>
</dbReference>
<dbReference type="EMBL" id="PEMW01000098">
    <property type="protein sequence ID" value="RTI58113.1"/>
    <property type="molecule type" value="Genomic_DNA"/>
</dbReference>
<comment type="subcellular location">
    <subcellularLocation>
        <location evidence="3">Cytoplasm</location>
    </subcellularLocation>
    <text evidence="3">The tmRNA-SmpB complex associates with stalled 70S ribosomes.</text>
</comment>
<dbReference type="EMBL" id="PELR01000155">
    <property type="protein sequence ID" value="RTH03933.1"/>
    <property type="molecule type" value="Genomic_DNA"/>
</dbReference>
<evidence type="ECO:0000313" key="10">
    <source>
        <dbReference type="Proteomes" id="UP000286910"/>
    </source>
</evidence>
<dbReference type="Pfam" id="PF01668">
    <property type="entry name" value="SmpB"/>
    <property type="match status" value="1"/>
</dbReference>
<dbReference type="NCBIfam" id="NF003843">
    <property type="entry name" value="PRK05422.1"/>
    <property type="match status" value="1"/>
</dbReference>
<evidence type="ECO:0000313" key="4">
    <source>
        <dbReference type="EMBL" id="RTG99233.1"/>
    </source>
</evidence>
<dbReference type="HAMAP" id="MF_00023">
    <property type="entry name" value="SmpB"/>
    <property type="match status" value="1"/>
</dbReference>
<dbReference type="InterPro" id="IPR020081">
    <property type="entry name" value="SsrA-bd_prot_CS"/>
</dbReference>
<evidence type="ECO:0000256" key="2">
    <source>
        <dbReference type="ARBA" id="ARBA00022884"/>
    </source>
</evidence>
<dbReference type="PANTHER" id="PTHR30308:SF2">
    <property type="entry name" value="SSRA-BINDING PROTEIN"/>
    <property type="match status" value="1"/>
</dbReference>
<accession>A0A430R980</accession>
<evidence type="ECO:0000313" key="8">
    <source>
        <dbReference type="EMBL" id="RTI11131.1"/>
    </source>
</evidence>
<reference evidence="10 11" key="1">
    <citation type="journal article" date="2019" name="Extremophiles">
        <title>Biogeography of thermophiles and predominance of Thermus scotoductus in domestic water heaters.</title>
        <authorList>
            <person name="Wilpiszeski R.L."/>
            <person name="Zhang Z."/>
            <person name="House C.H."/>
        </authorList>
    </citation>
    <scope>NUCLEOTIDE SEQUENCE [LARGE SCALE GENOMIC DNA]</scope>
    <source>
        <strain evidence="8 11">14_S14</strain>
        <strain evidence="9 13">1_S1</strain>
        <strain evidence="7 14">24_S24</strain>
        <strain evidence="6 12">25_S25</strain>
        <strain evidence="5 10">32_S32</strain>
        <strain evidence="4 15">38_S38</strain>
    </source>
</reference>
<dbReference type="Proteomes" id="UP000288051">
    <property type="component" value="Unassembled WGS sequence"/>
</dbReference>
<dbReference type="Gene3D" id="2.40.280.10">
    <property type="match status" value="1"/>
</dbReference>
<evidence type="ECO:0000256" key="1">
    <source>
        <dbReference type="ARBA" id="ARBA00022490"/>
    </source>
</evidence>
<dbReference type="GO" id="GO:0070929">
    <property type="term" value="P:trans-translation"/>
    <property type="evidence" value="ECO:0007669"/>
    <property type="project" value="UniProtKB-UniRule"/>
</dbReference>
<dbReference type="AlphaFoldDB" id="A0A430R980"/>
<dbReference type="SUPFAM" id="SSF74982">
    <property type="entry name" value="Small protein B (SmpB)"/>
    <property type="match status" value="1"/>
</dbReference>
<evidence type="ECO:0000313" key="9">
    <source>
        <dbReference type="EMBL" id="RTI58113.1"/>
    </source>
</evidence>
<dbReference type="Proteomes" id="UP000286910">
    <property type="component" value="Unassembled WGS sequence"/>
</dbReference>
<keyword evidence="2 3" id="KW-0694">RNA-binding</keyword>
<dbReference type="GO" id="GO:0003723">
    <property type="term" value="F:RNA binding"/>
    <property type="evidence" value="ECO:0007669"/>
    <property type="project" value="UniProtKB-UniRule"/>
</dbReference>
<dbReference type="InterPro" id="IPR023620">
    <property type="entry name" value="SmpB"/>
</dbReference>
<evidence type="ECO:0000313" key="13">
    <source>
        <dbReference type="Proteomes" id="UP000287467"/>
    </source>
</evidence>
<dbReference type="PANTHER" id="PTHR30308">
    <property type="entry name" value="TMRNA-BINDING COMPONENT OF TRANS-TRANSLATION TAGGING COMPLEX"/>
    <property type="match status" value="1"/>
</dbReference>
<evidence type="ECO:0000256" key="3">
    <source>
        <dbReference type="HAMAP-Rule" id="MF_00023"/>
    </source>
</evidence>
<dbReference type="PROSITE" id="PS01317">
    <property type="entry name" value="SSRP"/>
    <property type="match status" value="1"/>
</dbReference>
<evidence type="ECO:0000313" key="7">
    <source>
        <dbReference type="EMBL" id="RTH33500.1"/>
    </source>
</evidence>
<protein>
    <recommendedName>
        <fullName evidence="3">SsrA-binding protein</fullName>
    </recommendedName>
    <alternativeName>
        <fullName evidence="3">Small protein B</fullName>
    </alternativeName>
</protein>
<dbReference type="EMBL" id="PEMJ01000359">
    <property type="protein sequence ID" value="RTI11131.1"/>
    <property type="molecule type" value="Genomic_DNA"/>
</dbReference>
<proteinExistence type="inferred from homology"/>
<evidence type="ECO:0000313" key="14">
    <source>
        <dbReference type="Proteomes" id="UP000288051"/>
    </source>
</evidence>
<evidence type="ECO:0000313" key="12">
    <source>
        <dbReference type="Proteomes" id="UP000287306"/>
    </source>
</evidence>
<dbReference type="Proteomes" id="UP000287155">
    <property type="component" value="Unassembled WGS sequence"/>
</dbReference>
<gene>
    <name evidence="3" type="primary">smpB</name>
    <name evidence="9" type="ORF">CSW14_03890</name>
    <name evidence="8" type="ORF">CSW27_12985</name>
    <name evidence="7" type="ORF">CSW37_09925</name>
    <name evidence="6" type="ORF">CSW38_11835</name>
    <name evidence="5" type="ORF">CSW45_06070</name>
    <name evidence="4" type="ORF">CSW50_13345</name>
</gene>
<dbReference type="Proteomes" id="UP000287306">
    <property type="component" value="Unassembled WGS sequence"/>
</dbReference>
<dbReference type="GO" id="GO:0070930">
    <property type="term" value="P:trans-translation-dependent protein tagging"/>
    <property type="evidence" value="ECO:0007669"/>
    <property type="project" value="TreeGrafter"/>
</dbReference>
<name>A0A430R980_THESC</name>
<organism evidence="5 10">
    <name type="scientific">Thermus scotoductus</name>
    <dbReference type="NCBI Taxonomy" id="37636"/>
    <lineage>
        <taxon>Bacteria</taxon>
        <taxon>Thermotogati</taxon>
        <taxon>Deinococcota</taxon>
        <taxon>Deinococci</taxon>
        <taxon>Thermales</taxon>
        <taxon>Thermaceae</taxon>
        <taxon>Thermus</taxon>
    </lineage>
</organism>
<sequence>MAFVLENRRARHDYEILETYEAGIVLKGTEVKSLRAGKVDFTGSFAKFENGELYLENLYIAPYEKGSYTNVDPRRKRKLLLHRHELNRLRGRVEQKGLTLVPLKIYFNERGYAKVLLGLGRGKKAYEKKADDKRQAVRRALEEL</sequence>
<dbReference type="Proteomes" id="UP000287467">
    <property type="component" value="Unassembled WGS sequence"/>
</dbReference>
<evidence type="ECO:0000313" key="15">
    <source>
        <dbReference type="Proteomes" id="UP000288082"/>
    </source>
</evidence>
<dbReference type="EMBL" id="PELM01000474">
    <property type="protein sequence ID" value="RTG99233.1"/>
    <property type="molecule type" value="Genomic_DNA"/>
</dbReference>
<dbReference type="NCBIfam" id="TIGR00086">
    <property type="entry name" value="smpB"/>
    <property type="match status" value="1"/>
</dbReference>
<evidence type="ECO:0000313" key="5">
    <source>
        <dbReference type="EMBL" id="RTH03933.1"/>
    </source>
</evidence>
<comment type="similarity">
    <text evidence="3">Belongs to the SmpB family.</text>
</comment>
<evidence type="ECO:0000313" key="6">
    <source>
        <dbReference type="EMBL" id="RTH22984.1"/>
    </source>
</evidence>
<comment type="function">
    <text evidence="3">Required for rescue of stalled ribosomes mediated by trans-translation. Binds to transfer-messenger RNA (tmRNA), required for stable association of tmRNA with ribosomes. tmRNA and SmpB together mimic tRNA shape, replacing the anticodon stem-loop with SmpB. tmRNA is encoded by the ssrA gene; the 2 termini fold to resemble tRNA(Ala) and it encodes a 'tag peptide', a short internal open reading frame. During trans-translation Ala-aminoacylated tmRNA acts like a tRNA, entering the A-site of stalled ribosomes, displacing the stalled mRNA. The ribosome then switches to translate the ORF on the tmRNA; the nascent peptide is terminated with the 'tag peptide' encoded by the tmRNA and targeted for degradation. The ribosome is freed to recommence translation, which seems to be the essential function of trans-translation.</text>
</comment>
<dbReference type="EMBL" id="PELY01000412">
    <property type="protein sequence ID" value="RTH22984.1"/>
    <property type="molecule type" value="Genomic_DNA"/>
</dbReference>
<dbReference type="InterPro" id="IPR000037">
    <property type="entry name" value="SsrA-bd_prot"/>
</dbReference>
<keyword evidence="1 3" id="KW-0963">Cytoplasm</keyword>
<comment type="caution">
    <text evidence="5">The sequence shown here is derived from an EMBL/GenBank/DDBJ whole genome shotgun (WGS) entry which is preliminary data.</text>
</comment>
<dbReference type="RefSeq" id="WP_126170754.1">
    <property type="nucleotide sequence ID" value="NZ_PELL01000384.1"/>
</dbReference>
<dbReference type="Proteomes" id="UP000288082">
    <property type="component" value="Unassembled WGS sequence"/>
</dbReference>